<protein>
    <submittedName>
        <fullName evidence="3">Helix-turn-helix transcriptional regulator</fullName>
    </submittedName>
</protein>
<dbReference type="PROSITE" id="PS50943">
    <property type="entry name" value="HTH_CROC1"/>
    <property type="match status" value="1"/>
</dbReference>
<dbReference type="Pfam" id="PF01381">
    <property type="entry name" value="HTH_3"/>
    <property type="match status" value="1"/>
</dbReference>
<dbReference type="Gene3D" id="1.10.260.40">
    <property type="entry name" value="lambda repressor-like DNA-binding domains"/>
    <property type="match status" value="1"/>
</dbReference>
<dbReference type="SMART" id="SM00530">
    <property type="entry name" value="HTH_XRE"/>
    <property type="match status" value="1"/>
</dbReference>
<evidence type="ECO:0000313" key="3">
    <source>
        <dbReference type="EMBL" id="MDC3985354.1"/>
    </source>
</evidence>
<proteinExistence type="predicted"/>
<dbReference type="SUPFAM" id="SSF47413">
    <property type="entry name" value="lambda repressor-like DNA-binding domains"/>
    <property type="match status" value="1"/>
</dbReference>
<comment type="caution">
    <text evidence="3">The sequence shown here is derived from an EMBL/GenBank/DDBJ whole genome shotgun (WGS) entry which is preliminary data.</text>
</comment>
<accession>A0A9X4AUL1</accession>
<evidence type="ECO:0000313" key="4">
    <source>
        <dbReference type="Proteomes" id="UP001151081"/>
    </source>
</evidence>
<dbReference type="PANTHER" id="PTHR46797:SF1">
    <property type="entry name" value="METHYLPHOSPHONATE SYNTHASE"/>
    <property type="match status" value="1"/>
</dbReference>
<evidence type="ECO:0000259" key="2">
    <source>
        <dbReference type="PROSITE" id="PS50943"/>
    </source>
</evidence>
<dbReference type="Proteomes" id="UP001151081">
    <property type="component" value="Unassembled WGS sequence"/>
</dbReference>
<dbReference type="GO" id="GO:0003677">
    <property type="term" value="F:DNA binding"/>
    <property type="evidence" value="ECO:0007669"/>
    <property type="project" value="UniProtKB-KW"/>
</dbReference>
<gene>
    <name evidence="3" type="ORF">KEG57_33055</name>
</gene>
<feature type="domain" description="HTH cro/C1-type" evidence="2">
    <location>
        <begin position="18"/>
        <end position="71"/>
    </location>
</feature>
<evidence type="ECO:0000256" key="1">
    <source>
        <dbReference type="ARBA" id="ARBA00023125"/>
    </source>
</evidence>
<dbReference type="InterPro" id="IPR001387">
    <property type="entry name" value="Cro/C1-type_HTH"/>
</dbReference>
<dbReference type="EMBL" id="JAGTJJ010000028">
    <property type="protein sequence ID" value="MDC3985354.1"/>
    <property type="molecule type" value="Genomic_DNA"/>
</dbReference>
<dbReference type="AlphaFoldDB" id="A0A9X4AUL1"/>
<dbReference type="GO" id="GO:0003700">
    <property type="term" value="F:DNA-binding transcription factor activity"/>
    <property type="evidence" value="ECO:0007669"/>
    <property type="project" value="TreeGrafter"/>
</dbReference>
<organism evidence="3 4">
    <name type="scientific">Polyangium jinanense</name>
    <dbReference type="NCBI Taxonomy" id="2829994"/>
    <lineage>
        <taxon>Bacteria</taxon>
        <taxon>Pseudomonadati</taxon>
        <taxon>Myxococcota</taxon>
        <taxon>Polyangia</taxon>
        <taxon>Polyangiales</taxon>
        <taxon>Polyangiaceae</taxon>
        <taxon>Polyangium</taxon>
    </lineage>
</organism>
<keyword evidence="4" id="KW-1185">Reference proteome</keyword>
<keyword evidence="1" id="KW-0238">DNA-binding</keyword>
<reference evidence="3 4" key="1">
    <citation type="submission" date="2021-04" db="EMBL/GenBank/DDBJ databases">
        <title>Genome analysis of Polyangium sp.</title>
        <authorList>
            <person name="Li Y."/>
            <person name="Wang J."/>
        </authorList>
    </citation>
    <scope>NUCLEOTIDE SEQUENCE [LARGE SCALE GENOMIC DNA]</scope>
    <source>
        <strain evidence="3 4">SDU14</strain>
    </source>
</reference>
<sequence length="119" mass="13191">MPTRRIPDPMAARIGARIRELRREKKMSLAQFAKASGLSKGHISNLENGLAVMSVSTIYAAAGALGVPPFLLCMREEDEPFTQYFDNLLREEDGDLGRAAERFRALFFGKPPRRGRGPG</sequence>
<dbReference type="GO" id="GO:0005829">
    <property type="term" value="C:cytosol"/>
    <property type="evidence" value="ECO:0007669"/>
    <property type="project" value="TreeGrafter"/>
</dbReference>
<name>A0A9X4AUL1_9BACT</name>
<dbReference type="InterPro" id="IPR050807">
    <property type="entry name" value="TransReg_Diox_bact_type"/>
</dbReference>
<dbReference type="InterPro" id="IPR010982">
    <property type="entry name" value="Lambda_DNA-bd_dom_sf"/>
</dbReference>
<dbReference type="CDD" id="cd00093">
    <property type="entry name" value="HTH_XRE"/>
    <property type="match status" value="1"/>
</dbReference>
<dbReference type="PANTHER" id="PTHR46797">
    <property type="entry name" value="HTH-TYPE TRANSCRIPTIONAL REGULATOR"/>
    <property type="match status" value="1"/>
</dbReference>